<reference evidence="1 2" key="1">
    <citation type="journal article" date="2019" name="Nat. Microbiol.">
        <title>Wide diversity of methane and short-chain alkane metabolisms in uncultured archaea.</title>
        <authorList>
            <person name="Borrel G."/>
            <person name="Adam P.S."/>
            <person name="McKay L.J."/>
            <person name="Chen L.X."/>
            <person name="Sierra-Garcia I.N."/>
            <person name="Sieber C.M."/>
            <person name="Letourneur Q."/>
            <person name="Ghozlane A."/>
            <person name="Andersen G.L."/>
            <person name="Li W.J."/>
            <person name="Hallam S.J."/>
            <person name="Muyzer G."/>
            <person name="de Oliveira V.M."/>
            <person name="Inskeep W.P."/>
            <person name="Banfield J.F."/>
            <person name="Gribaldo S."/>
        </authorList>
    </citation>
    <scope>NUCLEOTIDE SEQUENCE [LARGE SCALE GENOMIC DNA]</scope>
    <source>
        <strain evidence="1">NM1b</strain>
    </source>
</reference>
<dbReference type="InterPro" id="IPR029033">
    <property type="entry name" value="His_PPase_superfam"/>
</dbReference>
<protein>
    <submittedName>
        <fullName evidence="1">Phosphohistidine phosphatase SixA</fullName>
    </submittedName>
</protein>
<gene>
    <name evidence="1" type="ORF">EF807_05845</name>
</gene>
<dbReference type="EMBL" id="RXIL01000105">
    <property type="protein sequence ID" value="RZN68494.1"/>
    <property type="molecule type" value="Genomic_DNA"/>
</dbReference>
<evidence type="ECO:0000313" key="1">
    <source>
        <dbReference type="EMBL" id="RZN68494.1"/>
    </source>
</evidence>
<dbReference type="AlphaFoldDB" id="A0A520KWC8"/>
<dbReference type="Gene3D" id="3.40.50.1240">
    <property type="entry name" value="Phosphoglycerate mutase-like"/>
    <property type="match status" value="1"/>
</dbReference>
<dbReference type="Proteomes" id="UP000320766">
    <property type="component" value="Unassembled WGS sequence"/>
</dbReference>
<dbReference type="InterPro" id="IPR013078">
    <property type="entry name" value="His_Pase_superF_clade-1"/>
</dbReference>
<dbReference type="SUPFAM" id="SSF53254">
    <property type="entry name" value="Phosphoglycerate mutase-like"/>
    <property type="match status" value="1"/>
</dbReference>
<organism evidence="1 2">
    <name type="scientific">Candidatus Methanolliviera hydrocarbonicum</name>
    <dbReference type="NCBI Taxonomy" id="2491085"/>
    <lineage>
        <taxon>Archaea</taxon>
        <taxon>Methanobacteriati</taxon>
        <taxon>Methanobacteriota</taxon>
        <taxon>Candidatus Methanoliparia</taxon>
        <taxon>Candidatus Methanoliparales</taxon>
        <taxon>Candidatus Methanollivieraceae</taxon>
        <taxon>Candidatus Methanolliviera</taxon>
    </lineage>
</organism>
<proteinExistence type="predicted"/>
<dbReference type="CDD" id="cd07067">
    <property type="entry name" value="HP_PGM_like"/>
    <property type="match status" value="1"/>
</dbReference>
<accession>A0A520KWC8</accession>
<comment type="caution">
    <text evidence="1">The sequence shown here is derived from an EMBL/GenBank/DDBJ whole genome shotgun (WGS) entry which is preliminary data.</text>
</comment>
<sequence length="118" mass="13426">MKILAAYVSEHMDIKVDRIIHSGKTRALETAEVMAEYLHPANIEVDRELTPLADPLVWADRLAEMEEEIMLVGHLPHLNKLSSNLLSDDNDRRVLNFQTSGMACIEKKDGVWSIAWMI</sequence>
<name>A0A520KWC8_9EURY</name>
<evidence type="ECO:0000313" key="2">
    <source>
        <dbReference type="Proteomes" id="UP000320766"/>
    </source>
</evidence>